<proteinExistence type="predicted"/>
<feature type="compositionally biased region" description="Basic and acidic residues" evidence="1">
    <location>
        <begin position="866"/>
        <end position="875"/>
    </location>
</feature>
<feature type="region of interest" description="Disordered" evidence="1">
    <location>
        <begin position="624"/>
        <end position="708"/>
    </location>
</feature>
<accession>A0A811K246</accession>
<feature type="region of interest" description="Disordered" evidence="1">
    <location>
        <begin position="739"/>
        <end position="989"/>
    </location>
</feature>
<feature type="compositionally biased region" description="Polar residues" evidence="1">
    <location>
        <begin position="749"/>
        <end position="767"/>
    </location>
</feature>
<feature type="compositionally biased region" description="Polar residues" evidence="1">
    <location>
        <begin position="390"/>
        <end position="409"/>
    </location>
</feature>
<reference evidence="2" key="1">
    <citation type="submission" date="2020-09" db="EMBL/GenBank/DDBJ databases">
        <authorList>
            <person name="Kikuchi T."/>
        </authorList>
    </citation>
    <scope>NUCLEOTIDE SEQUENCE</scope>
    <source>
        <strain evidence="2">SH1</strain>
    </source>
</reference>
<dbReference type="EMBL" id="CAJFCW020000002">
    <property type="protein sequence ID" value="CAG9089481.1"/>
    <property type="molecule type" value="Genomic_DNA"/>
</dbReference>
<dbReference type="EMBL" id="CAJFDH010000002">
    <property type="protein sequence ID" value="CAD5209498.1"/>
    <property type="molecule type" value="Genomic_DNA"/>
</dbReference>
<feature type="region of interest" description="Disordered" evidence="1">
    <location>
        <begin position="290"/>
        <end position="429"/>
    </location>
</feature>
<evidence type="ECO:0000313" key="2">
    <source>
        <dbReference type="EMBL" id="CAD5209498.1"/>
    </source>
</evidence>
<feature type="compositionally biased region" description="Polar residues" evidence="1">
    <location>
        <begin position="372"/>
        <end position="383"/>
    </location>
</feature>
<organism evidence="2 3">
    <name type="scientific">Bursaphelenchus okinawaensis</name>
    <dbReference type="NCBI Taxonomy" id="465554"/>
    <lineage>
        <taxon>Eukaryota</taxon>
        <taxon>Metazoa</taxon>
        <taxon>Ecdysozoa</taxon>
        <taxon>Nematoda</taxon>
        <taxon>Chromadorea</taxon>
        <taxon>Rhabditida</taxon>
        <taxon>Tylenchina</taxon>
        <taxon>Tylenchomorpha</taxon>
        <taxon>Aphelenchoidea</taxon>
        <taxon>Aphelenchoididae</taxon>
        <taxon>Bursaphelenchus</taxon>
    </lineage>
</organism>
<evidence type="ECO:0000313" key="3">
    <source>
        <dbReference type="Proteomes" id="UP000614601"/>
    </source>
</evidence>
<feature type="compositionally biased region" description="Polar residues" evidence="1">
    <location>
        <begin position="1296"/>
        <end position="1307"/>
    </location>
</feature>
<feature type="compositionally biased region" description="Low complexity" evidence="1">
    <location>
        <begin position="935"/>
        <end position="967"/>
    </location>
</feature>
<dbReference type="Proteomes" id="UP000614601">
    <property type="component" value="Unassembled WGS sequence"/>
</dbReference>
<feature type="compositionally biased region" description="Polar residues" evidence="1">
    <location>
        <begin position="887"/>
        <end position="906"/>
    </location>
</feature>
<feature type="compositionally biased region" description="Low complexity" evidence="1">
    <location>
        <begin position="768"/>
        <end position="790"/>
    </location>
</feature>
<feature type="compositionally biased region" description="Low complexity" evidence="1">
    <location>
        <begin position="567"/>
        <end position="579"/>
    </location>
</feature>
<feature type="compositionally biased region" description="Polar residues" evidence="1">
    <location>
        <begin position="53"/>
        <end position="73"/>
    </location>
</feature>
<feature type="region of interest" description="Disordered" evidence="1">
    <location>
        <begin position="53"/>
        <end position="77"/>
    </location>
</feature>
<feature type="compositionally biased region" description="Gly residues" evidence="1">
    <location>
        <begin position="689"/>
        <end position="700"/>
    </location>
</feature>
<feature type="region of interest" description="Disordered" evidence="1">
    <location>
        <begin position="1296"/>
        <end position="1328"/>
    </location>
</feature>
<feature type="compositionally biased region" description="Polar residues" evidence="1">
    <location>
        <begin position="300"/>
        <end position="328"/>
    </location>
</feature>
<keyword evidence="3" id="KW-1185">Reference proteome</keyword>
<feature type="compositionally biased region" description="Gly residues" evidence="1">
    <location>
        <begin position="145"/>
        <end position="161"/>
    </location>
</feature>
<feature type="region of interest" description="Disordered" evidence="1">
    <location>
        <begin position="1085"/>
        <end position="1185"/>
    </location>
</feature>
<feature type="compositionally biased region" description="Low complexity" evidence="1">
    <location>
        <begin position="336"/>
        <end position="350"/>
    </location>
</feature>
<feature type="compositionally biased region" description="Basic residues" evidence="1">
    <location>
        <begin position="837"/>
        <end position="865"/>
    </location>
</feature>
<comment type="caution">
    <text evidence="2">The sequence shown here is derived from an EMBL/GenBank/DDBJ whole genome shotgun (WGS) entry which is preliminary data.</text>
</comment>
<gene>
    <name evidence="2" type="ORF">BOKJ2_LOCUS2717</name>
</gene>
<feature type="compositionally biased region" description="Low complexity" evidence="1">
    <location>
        <begin position="162"/>
        <end position="172"/>
    </location>
</feature>
<feature type="compositionally biased region" description="Low complexity" evidence="1">
    <location>
        <begin position="1154"/>
        <end position="1177"/>
    </location>
</feature>
<name>A0A811K246_9BILA</name>
<evidence type="ECO:0000256" key="1">
    <source>
        <dbReference type="SAM" id="MobiDB-lite"/>
    </source>
</evidence>
<dbReference type="Proteomes" id="UP000783686">
    <property type="component" value="Unassembled WGS sequence"/>
</dbReference>
<feature type="compositionally biased region" description="Low complexity" evidence="1">
    <location>
        <begin position="675"/>
        <end position="688"/>
    </location>
</feature>
<feature type="compositionally biased region" description="Polar residues" evidence="1">
    <location>
        <begin position="924"/>
        <end position="933"/>
    </location>
</feature>
<sequence>MNPQDAKNGGATPNDSELYFNQDLNGLSLARAPQGNTDLRTARSFSAHRLQTACSRSRSNSRTNVAPQNQASPSDEVLKRQNLTQDDLKELLQALLAKLGFEHLNGEIVCKKCGQRLHSHMEDPAPVSKMNLGAPRQSRLVGRGQPVGRGGQPVGRGGQPQGQGQPTQHGQVNYGPFDPVGQDGQPACQEPYGRIDPLEAELLTARLLGSVTELGTAKAQSLDNLGTAKSASATRLGQDIRTARGRTPQQLDQGQYSDVTTARLLASLTQLETAKCPSYYALDGPAGQSQYGQDLATARQMPSDSQLGTASSRSKTNLSQDGSSQPQGHGQVGSFQPYQQDQGGLPQQGQLGQGGLPQGQYAQLRTARSRSRTGLGQGSQDLSTARPMPSDSQLGTARSRSKTNLSQDEAGQPQGHGQVGSFQPQDHYGPLTTHQAELLTARLLSSNSELRTAKAQSLDYLGTAKSASGTQQPSLGQGGLQLGQQGQDLRTARGQTPGQLGQGQGLRTARSRSRSNLSQDGAGQPQSHGQGGQPQGYHPGRYSDLTIARPMPSDSQLGTARSRSRTSLGGLPQGSQPGQYAQLSGQDQYGGMTPQEIELLTARIMDSYSQMKTAKAQSLDNLGTAKTASGTNQPGLMPQLGQGGFQPGQHGQDLRTARSQTPGRLGQGQGLRTARSLSRSSLSRDGAGQPQGHGQGGQGYHPGRYSDLTTARLMPSDSQLGTARNPSYYDVLENSKPGQDLATARAMPSDSQLGTARSRSRTNLSQSGAAQPQGHGGQPQHAQPGQHQPPFGKTPFDQHAIGQDHPDKLQTAKSAPSASNLATAKAKSPMAASQKSTKSKRKSRKSKSKNKSKSKKSNRLVKDHRKKPESVEMDSKVLGQDLKTARQAASSTQLATARSRSQSRLGHSQLAPSHLIDQELKTGRQASSTQLATARSRSQSRLSQQGQYGQPQYEEFRQQGQQQPLFGPSAAQPVARRRSTSHTRTALDNELSKDVATAVLPSYTDQLSEQLATAKEKASATHLATARGQASGTYLSTARGQSSASHLATARGQGSATGLATARGQASELATARGQGSAAYLATARGQASATDVATARARSARRAPSFSEQGPNGPLDQGASPYDQGPSGPYEQGPNAPSQLGQAPSEPFRGRRAPSLSRGPLSSGRGPSSRGAPKRPLSQGPKDQLNQFMKDKNLTPNDLKALFQMPAFLALLAKLGFVHPKNDIICNQCKQKLCIQAAAAAQDSQTTETALDCESSKDVQTAQYPSTREEHQLIQNLNELNAVCVDTATQALGGQNNTANRYSGVQDQRVHQDHSSSRTTRKSGSFN</sequence>
<feature type="region of interest" description="Disordered" evidence="1">
    <location>
        <begin position="139"/>
        <end position="176"/>
    </location>
</feature>
<feature type="region of interest" description="Disordered" evidence="1">
    <location>
        <begin position="491"/>
        <end position="589"/>
    </location>
</feature>
<feature type="compositionally biased region" description="Low complexity" evidence="1">
    <location>
        <begin position="1088"/>
        <end position="1098"/>
    </location>
</feature>
<feature type="compositionally biased region" description="Polar residues" evidence="1">
    <location>
        <begin position="811"/>
        <end position="822"/>
    </location>
</feature>
<protein>
    <submittedName>
        <fullName evidence="2">Uncharacterized protein</fullName>
    </submittedName>
</protein>